<keyword evidence="6" id="KW-1185">Reference proteome</keyword>
<evidence type="ECO:0000256" key="1">
    <source>
        <dbReference type="ARBA" id="ARBA00001946"/>
    </source>
</evidence>
<protein>
    <submittedName>
        <fullName evidence="5">NUDIX domain-containing protein</fullName>
    </submittedName>
</protein>
<dbReference type="PANTHER" id="PTHR43046:SF14">
    <property type="entry name" value="MUTT_NUDIX FAMILY PROTEIN"/>
    <property type="match status" value="1"/>
</dbReference>
<organism evidence="5 6">
    <name type="scientific">Lacihabitans lacunae</name>
    <dbReference type="NCBI Taxonomy" id="1028214"/>
    <lineage>
        <taxon>Bacteria</taxon>
        <taxon>Pseudomonadati</taxon>
        <taxon>Bacteroidota</taxon>
        <taxon>Cytophagia</taxon>
        <taxon>Cytophagales</taxon>
        <taxon>Leadbetterellaceae</taxon>
        <taxon>Lacihabitans</taxon>
    </lineage>
</organism>
<proteinExistence type="inferred from homology"/>
<dbReference type="InterPro" id="IPR020476">
    <property type="entry name" value="Nudix_hydrolase"/>
</dbReference>
<evidence type="ECO:0000259" key="4">
    <source>
        <dbReference type="PROSITE" id="PS51462"/>
    </source>
</evidence>
<dbReference type="Gene3D" id="3.90.79.10">
    <property type="entry name" value="Nucleoside Triphosphate Pyrophosphohydrolase"/>
    <property type="match status" value="1"/>
</dbReference>
<evidence type="ECO:0000256" key="2">
    <source>
        <dbReference type="ARBA" id="ARBA00022801"/>
    </source>
</evidence>
<keyword evidence="2 3" id="KW-0378">Hydrolase</keyword>
<comment type="caution">
    <text evidence="5">The sequence shown here is derived from an EMBL/GenBank/DDBJ whole genome shotgun (WGS) entry which is preliminary data.</text>
</comment>
<accession>A0ABV7YRB8</accession>
<dbReference type="InterPro" id="IPR020084">
    <property type="entry name" value="NUDIX_hydrolase_CS"/>
</dbReference>
<dbReference type="RefSeq" id="WP_379834856.1">
    <property type="nucleotide sequence ID" value="NZ_JBHRYQ010000001.1"/>
</dbReference>
<dbReference type="PANTHER" id="PTHR43046">
    <property type="entry name" value="GDP-MANNOSE MANNOSYL HYDROLASE"/>
    <property type="match status" value="1"/>
</dbReference>
<dbReference type="Proteomes" id="UP001595616">
    <property type="component" value="Unassembled WGS sequence"/>
</dbReference>
<name>A0ABV7YRB8_9BACT</name>
<dbReference type="PRINTS" id="PR00502">
    <property type="entry name" value="NUDIXFAMILY"/>
</dbReference>
<dbReference type="PROSITE" id="PS00893">
    <property type="entry name" value="NUDIX_BOX"/>
    <property type="match status" value="1"/>
</dbReference>
<sequence>MDKAIQELYGGRIRIRACGILIHEEKILLLNHSGLNSENTFWNMPGGGVEENETAEQAVAREFREEVGLDIHVERLVFLQEYINDSLHAIELYFEVSSLSKKAILGFDPELNILTDLDWKTFVEIKKLPNNQKSKFWESFLTFNDLVSHKPTLNLLHG</sequence>
<evidence type="ECO:0000313" key="6">
    <source>
        <dbReference type="Proteomes" id="UP001595616"/>
    </source>
</evidence>
<dbReference type="InterPro" id="IPR000086">
    <property type="entry name" value="NUDIX_hydrolase_dom"/>
</dbReference>
<dbReference type="SUPFAM" id="SSF55811">
    <property type="entry name" value="Nudix"/>
    <property type="match status" value="1"/>
</dbReference>
<evidence type="ECO:0000313" key="5">
    <source>
        <dbReference type="EMBL" id="MFC3809595.1"/>
    </source>
</evidence>
<evidence type="ECO:0000256" key="3">
    <source>
        <dbReference type="RuleBase" id="RU003476"/>
    </source>
</evidence>
<dbReference type="PROSITE" id="PS51462">
    <property type="entry name" value="NUDIX"/>
    <property type="match status" value="1"/>
</dbReference>
<dbReference type="Pfam" id="PF00293">
    <property type="entry name" value="NUDIX"/>
    <property type="match status" value="1"/>
</dbReference>
<comment type="similarity">
    <text evidence="3">Belongs to the Nudix hydrolase family.</text>
</comment>
<feature type="domain" description="Nudix hydrolase" evidence="4">
    <location>
        <begin position="11"/>
        <end position="142"/>
    </location>
</feature>
<comment type="cofactor">
    <cofactor evidence="1">
        <name>Mg(2+)</name>
        <dbReference type="ChEBI" id="CHEBI:18420"/>
    </cofactor>
</comment>
<dbReference type="InterPro" id="IPR015797">
    <property type="entry name" value="NUDIX_hydrolase-like_dom_sf"/>
</dbReference>
<reference evidence="6" key="1">
    <citation type="journal article" date="2019" name="Int. J. Syst. Evol. Microbiol.">
        <title>The Global Catalogue of Microorganisms (GCM) 10K type strain sequencing project: providing services to taxonomists for standard genome sequencing and annotation.</title>
        <authorList>
            <consortium name="The Broad Institute Genomics Platform"/>
            <consortium name="The Broad Institute Genome Sequencing Center for Infectious Disease"/>
            <person name="Wu L."/>
            <person name="Ma J."/>
        </authorList>
    </citation>
    <scope>NUCLEOTIDE SEQUENCE [LARGE SCALE GENOMIC DNA]</scope>
    <source>
        <strain evidence="6">CECT 7956</strain>
    </source>
</reference>
<gene>
    <name evidence="5" type="ORF">ACFOOI_02930</name>
</gene>
<dbReference type="EMBL" id="JBHRYQ010000001">
    <property type="protein sequence ID" value="MFC3809595.1"/>
    <property type="molecule type" value="Genomic_DNA"/>
</dbReference>